<name>A0A8S5SDB5_9CAUD</name>
<protein>
    <submittedName>
        <fullName evidence="1">Uncharacterized protein</fullName>
    </submittedName>
</protein>
<sequence length="102" mass="12211">MMRGGISKMRKLRKSEINRIIKENSALSNEDLLQKYFDIVYNDVLGSQAERMEDAGWDEVDIQERYEYEHYMDCYTDILAGMLQERGIDPWKDYIEETKMEN</sequence>
<reference evidence="1" key="1">
    <citation type="journal article" date="2021" name="Proc. Natl. Acad. Sci. U.S.A.">
        <title>A Catalog of Tens of Thousands of Viruses from Human Metagenomes Reveals Hidden Associations with Chronic Diseases.</title>
        <authorList>
            <person name="Tisza M.J."/>
            <person name="Buck C.B."/>
        </authorList>
    </citation>
    <scope>NUCLEOTIDE SEQUENCE</scope>
    <source>
        <strain evidence="1">Ctnpt50</strain>
    </source>
</reference>
<dbReference type="EMBL" id="BK032577">
    <property type="protein sequence ID" value="DAF48958.1"/>
    <property type="molecule type" value="Genomic_DNA"/>
</dbReference>
<evidence type="ECO:0000313" key="1">
    <source>
        <dbReference type="EMBL" id="DAF48958.1"/>
    </source>
</evidence>
<accession>A0A8S5SDB5</accession>
<organism evidence="1">
    <name type="scientific">Siphoviridae sp. ctnpt50</name>
    <dbReference type="NCBI Taxonomy" id="2827941"/>
    <lineage>
        <taxon>Viruses</taxon>
        <taxon>Duplodnaviria</taxon>
        <taxon>Heunggongvirae</taxon>
        <taxon>Uroviricota</taxon>
        <taxon>Caudoviricetes</taxon>
    </lineage>
</organism>
<proteinExistence type="predicted"/>